<evidence type="ECO:0000313" key="4">
    <source>
        <dbReference type="Proteomes" id="UP001265550"/>
    </source>
</evidence>
<feature type="transmembrane region" description="Helical" evidence="2">
    <location>
        <begin position="207"/>
        <end position="228"/>
    </location>
</feature>
<organism evidence="3 4">
    <name type="scientific">Hydrogenophaga laconesensis</name>
    <dbReference type="NCBI Taxonomy" id="1805971"/>
    <lineage>
        <taxon>Bacteria</taxon>
        <taxon>Pseudomonadati</taxon>
        <taxon>Pseudomonadota</taxon>
        <taxon>Betaproteobacteria</taxon>
        <taxon>Burkholderiales</taxon>
        <taxon>Comamonadaceae</taxon>
        <taxon>Hydrogenophaga</taxon>
    </lineage>
</organism>
<evidence type="ECO:0000256" key="1">
    <source>
        <dbReference type="SAM" id="MobiDB-lite"/>
    </source>
</evidence>
<reference evidence="3 4" key="1">
    <citation type="submission" date="2023-07" db="EMBL/GenBank/DDBJ databases">
        <title>Sorghum-associated microbial communities from plants grown in Nebraska, USA.</title>
        <authorList>
            <person name="Schachtman D."/>
        </authorList>
    </citation>
    <scope>NUCLEOTIDE SEQUENCE [LARGE SCALE GENOMIC DNA]</scope>
    <source>
        <strain evidence="3 4">BE240</strain>
    </source>
</reference>
<feature type="transmembrane region" description="Helical" evidence="2">
    <location>
        <begin position="153"/>
        <end position="169"/>
    </location>
</feature>
<feature type="transmembrane region" description="Helical" evidence="2">
    <location>
        <begin position="20"/>
        <end position="45"/>
    </location>
</feature>
<keyword evidence="2" id="KW-0812">Transmembrane</keyword>
<dbReference type="Proteomes" id="UP001265550">
    <property type="component" value="Unassembled WGS sequence"/>
</dbReference>
<protein>
    <recommendedName>
        <fullName evidence="5">O-antigen ligase like membrane protein</fullName>
    </recommendedName>
</protein>
<feature type="transmembrane region" description="Helical" evidence="2">
    <location>
        <begin position="272"/>
        <end position="293"/>
    </location>
</feature>
<feature type="transmembrane region" description="Helical" evidence="2">
    <location>
        <begin position="57"/>
        <end position="76"/>
    </location>
</feature>
<feature type="transmembrane region" description="Helical" evidence="2">
    <location>
        <begin position="82"/>
        <end position="98"/>
    </location>
</feature>
<dbReference type="EMBL" id="JAVDWE010000016">
    <property type="protein sequence ID" value="MDR7096752.1"/>
    <property type="molecule type" value="Genomic_DNA"/>
</dbReference>
<feature type="transmembrane region" description="Helical" evidence="2">
    <location>
        <begin position="305"/>
        <end position="322"/>
    </location>
</feature>
<accession>A0ABU1VGY7</accession>
<feature type="transmembrane region" description="Helical" evidence="2">
    <location>
        <begin position="110"/>
        <end position="133"/>
    </location>
</feature>
<dbReference type="RefSeq" id="WP_204734411.1">
    <property type="nucleotide sequence ID" value="NZ_JAVDWE010000016.1"/>
</dbReference>
<gene>
    <name evidence="3" type="ORF">J2X09_004509</name>
</gene>
<name>A0ABU1VGY7_9BURK</name>
<sequence>MEAPLARKRGSRRRWVQHLGLAFMLLGVFLERPDMFATSILLLLVSTPLRELGRRITTFKVELLVLMGLIAVQWAAHSPTNALVLTLYLMGLLNGMLLPHPRVIGPRSWASLAIACLLLALLFTSSLAPHLGLSSEGSAFGTNPDDYRIDPRSLTYAVFIFLLYQGPYFRGRTRFKLHISLMLAVAALGTNKFGMLYAALFRVAPRLVIPVLLLLATALTAAGIASVGFTADRAALWSNFFSNFPICDSAYGVCTGLISASNEEGVRSFHSIALDFLWYGGIAGLAGALYFLLRVAMVPSNFGRSAAVLFAMALLFGFPPFFNERHVLIVYAVLILFSARHRGLSHRTLRANRSVPFSGGRAATVPRRHINGLAPGQGPEPMVSDERVLGDS</sequence>
<keyword evidence="2" id="KW-1133">Transmembrane helix</keyword>
<evidence type="ECO:0000256" key="2">
    <source>
        <dbReference type="SAM" id="Phobius"/>
    </source>
</evidence>
<comment type="caution">
    <text evidence="3">The sequence shown here is derived from an EMBL/GenBank/DDBJ whole genome shotgun (WGS) entry which is preliminary data.</text>
</comment>
<feature type="transmembrane region" description="Helical" evidence="2">
    <location>
        <begin position="328"/>
        <end position="344"/>
    </location>
</feature>
<keyword evidence="2" id="KW-0472">Membrane</keyword>
<feature type="transmembrane region" description="Helical" evidence="2">
    <location>
        <begin position="181"/>
        <end position="201"/>
    </location>
</feature>
<proteinExistence type="predicted"/>
<keyword evidence="4" id="KW-1185">Reference proteome</keyword>
<evidence type="ECO:0000313" key="3">
    <source>
        <dbReference type="EMBL" id="MDR7096752.1"/>
    </source>
</evidence>
<feature type="region of interest" description="Disordered" evidence="1">
    <location>
        <begin position="370"/>
        <end position="392"/>
    </location>
</feature>
<evidence type="ECO:0008006" key="5">
    <source>
        <dbReference type="Google" id="ProtNLM"/>
    </source>
</evidence>